<feature type="signal peptide" evidence="1">
    <location>
        <begin position="1"/>
        <end position="27"/>
    </location>
</feature>
<keyword evidence="3" id="KW-1185">Reference proteome</keyword>
<keyword evidence="1" id="KW-0732">Signal</keyword>
<dbReference type="Proteomes" id="UP001589747">
    <property type="component" value="Unassembled WGS sequence"/>
</dbReference>
<organism evidence="2 3">
    <name type="scientific">Paenibacillus aurantiacus</name>
    <dbReference type="NCBI Taxonomy" id="1936118"/>
    <lineage>
        <taxon>Bacteria</taxon>
        <taxon>Bacillati</taxon>
        <taxon>Bacillota</taxon>
        <taxon>Bacilli</taxon>
        <taxon>Bacillales</taxon>
        <taxon>Paenibacillaceae</taxon>
        <taxon>Paenibacillus</taxon>
    </lineage>
</organism>
<protein>
    <recommendedName>
        <fullName evidence="4">Extracellular solute-binding protein</fullName>
    </recommendedName>
</protein>
<dbReference type="RefSeq" id="WP_377493744.1">
    <property type="nucleotide sequence ID" value="NZ_JBHMDO010000018.1"/>
</dbReference>
<evidence type="ECO:0000256" key="1">
    <source>
        <dbReference type="SAM" id="SignalP"/>
    </source>
</evidence>
<name>A0ABV5KMH9_9BACL</name>
<accession>A0ABV5KMH9</accession>
<proteinExistence type="predicted"/>
<reference evidence="2 3" key="1">
    <citation type="submission" date="2024-09" db="EMBL/GenBank/DDBJ databases">
        <authorList>
            <person name="Sun Q."/>
            <person name="Mori K."/>
        </authorList>
    </citation>
    <scope>NUCLEOTIDE SEQUENCE [LARGE SCALE GENOMIC DNA]</scope>
    <source>
        <strain evidence="2 3">TISTR 2452</strain>
    </source>
</reference>
<evidence type="ECO:0000313" key="2">
    <source>
        <dbReference type="EMBL" id="MFB9326438.1"/>
    </source>
</evidence>
<evidence type="ECO:0008006" key="4">
    <source>
        <dbReference type="Google" id="ProtNLM"/>
    </source>
</evidence>
<dbReference type="EMBL" id="JBHMDO010000018">
    <property type="protein sequence ID" value="MFB9326438.1"/>
    <property type="molecule type" value="Genomic_DNA"/>
</dbReference>
<gene>
    <name evidence="2" type="ORF">ACFFSY_10990</name>
</gene>
<dbReference type="SUPFAM" id="SSF53850">
    <property type="entry name" value="Periplasmic binding protein-like II"/>
    <property type="match status" value="1"/>
</dbReference>
<dbReference type="Gene3D" id="3.40.190.10">
    <property type="entry name" value="Periplasmic binding protein-like II"/>
    <property type="match status" value="2"/>
</dbReference>
<comment type="caution">
    <text evidence="2">The sequence shown here is derived from an EMBL/GenBank/DDBJ whole genome shotgun (WGS) entry which is preliminary data.</text>
</comment>
<sequence>MRMLRLSGFALLIAVILSMNHACGDLADPGDADATPKDTPNEASDPMPISIAYWDIKRYFDPGDAILRTIERNLNISLKPVQVSWTDYKEKFKVWAATDKLPDVFAHTVVSESPGLYADWIEQNLIRPLPDDLSPYPYVYELSQIPDTRALRRDNKLHMLPRIAYPTNDLWMLDRVVFIRKDWMSELAMPDPQNFEQFLQSMRRFADEDPDRNGARDTVGLTAAGLPYLSWVFSPAFPQFGVSQWVQENNEWIPYYASKRMSRVVAQYDSLQRSGGLDEEFFLLKEDDATEKFAQGKAGALAYKATPDSLSKFVALWNKYNPDTDFYDAVKIMRLWPAEDGNRYYYVAPTYWSESYFSAKVDDAKMDRILRLYDYLLSPEGIRLMRYGIEGKDYVMQGDEIVITRPLDEKTGKPVSIQKLYPSTNVFQSLASWGMERTYRMDVINKINYGERNIQASLEEMRWLLNHATAVPFSYTAVSLSTPSKDKLSAAIRPLEDLTEAILSQGDPQRLWQATLARYEELGLEAAIEEVNGKLK</sequence>
<feature type="chain" id="PRO_5046633416" description="Extracellular solute-binding protein" evidence="1">
    <location>
        <begin position="28"/>
        <end position="536"/>
    </location>
</feature>
<evidence type="ECO:0000313" key="3">
    <source>
        <dbReference type="Proteomes" id="UP001589747"/>
    </source>
</evidence>